<keyword evidence="8" id="KW-0472">Membrane</keyword>
<gene>
    <name evidence="10" type="ORF">WMO24_09970</name>
</gene>
<dbReference type="PIRSF" id="PIRSF039085">
    <property type="entry name" value="ABC_ATPase_HisP"/>
    <property type="match status" value="1"/>
</dbReference>
<dbReference type="InterPro" id="IPR017871">
    <property type="entry name" value="ABC_transporter-like_CS"/>
</dbReference>
<keyword evidence="6 10" id="KW-0067">ATP-binding</keyword>
<keyword evidence="4" id="KW-1003">Cell membrane</keyword>
<evidence type="ECO:0000313" key="10">
    <source>
        <dbReference type="EMBL" id="MEQ2520753.1"/>
    </source>
</evidence>
<keyword evidence="5" id="KW-0547">Nucleotide-binding</keyword>
<organism evidence="10 11">
    <name type="scientific">Ruthenibacterium intestinale</name>
    <dbReference type="NCBI Taxonomy" id="3133163"/>
    <lineage>
        <taxon>Bacteria</taxon>
        <taxon>Bacillati</taxon>
        <taxon>Bacillota</taxon>
        <taxon>Clostridia</taxon>
        <taxon>Eubacteriales</taxon>
        <taxon>Oscillospiraceae</taxon>
        <taxon>Ruthenibacterium</taxon>
    </lineage>
</organism>
<dbReference type="Pfam" id="PF00005">
    <property type="entry name" value="ABC_tran"/>
    <property type="match status" value="1"/>
</dbReference>
<name>A0ABV1GGT0_9FIRM</name>
<sequence length="253" mass="28269">MSILSIEHVCKKFGKFEALKDVSLQVEKGEAVAIIGSSGSGKSTLLRCINNLETVTSGKIVVDQDVLVETVDGVARYPSEKEIRRICTKTGMVFQHFNLFPHLTCLDNIMVAPLKILKRDSEQVRKEAMELLEIVGLSSKATQFPAQLSGGQKQRIAIARALAMHPQIMLFDEPTSALDPETTNEVIATIQKLVDQKITMLIVTHDMRFAKSSATRVIFMDEGRIIEENTPEELFNHPENTRLQTFLQSVERS</sequence>
<proteinExistence type="inferred from homology"/>
<comment type="similarity">
    <text evidence="2">Belongs to the ABC transporter superfamily.</text>
</comment>
<comment type="subcellular location">
    <subcellularLocation>
        <location evidence="1">Cell membrane</location>
        <topology evidence="1">Peripheral membrane protein</topology>
    </subcellularLocation>
</comment>
<dbReference type="PANTHER" id="PTHR43166:SF9">
    <property type="entry name" value="GLUTAMATE_ASPARTATE IMPORT ATP-BINDING PROTEIN GLTL"/>
    <property type="match status" value="1"/>
</dbReference>
<dbReference type="GO" id="GO:0005524">
    <property type="term" value="F:ATP binding"/>
    <property type="evidence" value="ECO:0007669"/>
    <property type="project" value="UniProtKB-KW"/>
</dbReference>
<comment type="caution">
    <text evidence="10">The sequence shown here is derived from an EMBL/GenBank/DDBJ whole genome shotgun (WGS) entry which is preliminary data.</text>
</comment>
<dbReference type="InterPro" id="IPR003439">
    <property type="entry name" value="ABC_transporter-like_ATP-bd"/>
</dbReference>
<keyword evidence="7" id="KW-0029">Amino-acid transport</keyword>
<keyword evidence="3" id="KW-0813">Transport</keyword>
<dbReference type="PANTHER" id="PTHR43166">
    <property type="entry name" value="AMINO ACID IMPORT ATP-BINDING PROTEIN"/>
    <property type="match status" value="1"/>
</dbReference>
<evidence type="ECO:0000256" key="4">
    <source>
        <dbReference type="ARBA" id="ARBA00022475"/>
    </source>
</evidence>
<evidence type="ECO:0000256" key="5">
    <source>
        <dbReference type="ARBA" id="ARBA00022741"/>
    </source>
</evidence>
<dbReference type="InterPro" id="IPR027417">
    <property type="entry name" value="P-loop_NTPase"/>
</dbReference>
<evidence type="ECO:0000256" key="8">
    <source>
        <dbReference type="ARBA" id="ARBA00023136"/>
    </source>
</evidence>
<evidence type="ECO:0000259" key="9">
    <source>
        <dbReference type="PROSITE" id="PS50893"/>
    </source>
</evidence>
<evidence type="ECO:0000256" key="7">
    <source>
        <dbReference type="ARBA" id="ARBA00022970"/>
    </source>
</evidence>
<dbReference type="InterPro" id="IPR030679">
    <property type="entry name" value="ABC_ATPase_HisP-typ"/>
</dbReference>
<protein>
    <submittedName>
        <fullName evidence="10">Amino acid ABC transporter ATP-binding protein</fullName>
    </submittedName>
</protein>
<evidence type="ECO:0000256" key="2">
    <source>
        <dbReference type="ARBA" id="ARBA00005417"/>
    </source>
</evidence>
<dbReference type="EMBL" id="JBBMFA010000095">
    <property type="protein sequence ID" value="MEQ2520753.1"/>
    <property type="molecule type" value="Genomic_DNA"/>
</dbReference>
<dbReference type="PROSITE" id="PS50893">
    <property type="entry name" value="ABC_TRANSPORTER_2"/>
    <property type="match status" value="1"/>
</dbReference>
<dbReference type="InterPro" id="IPR050086">
    <property type="entry name" value="MetN_ABC_transporter-like"/>
</dbReference>
<evidence type="ECO:0000256" key="6">
    <source>
        <dbReference type="ARBA" id="ARBA00022840"/>
    </source>
</evidence>
<dbReference type="SUPFAM" id="SSF52540">
    <property type="entry name" value="P-loop containing nucleoside triphosphate hydrolases"/>
    <property type="match status" value="1"/>
</dbReference>
<dbReference type="Gene3D" id="3.40.50.300">
    <property type="entry name" value="P-loop containing nucleotide triphosphate hydrolases"/>
    <property type="match status" value="1"/>
</dbReference>
<reference evidence="10 11" key="1">
    <citation type="submission" date="2024-03" db="EMBL/GenBank/DDBJ databases">
        <title>Human intestinal bacterial collection.</title>
        <authorList>
            <person name="Pauvert C."/>
            <person name="Hitch T.C.A."/>
            <person name="Clavel T."/>
        </authorList>
    </citation>
    <scope>NUCLEOTIDE SEQUENCE [LARGE SCALE GENOMIC DNA]</scope>
    <source>
        <strain evidence="10 11">CLA-JM-H11</strain>
    </source>
</reference>
<accession>A0ABV1GGT0</accession>
<dbReference type="RefSeq" id="WP_349216298.1">
    <property type="nucleotide sequence ID" value="NZ_JBBMFA010000095.1"/>
</dbReference>
<dbReference type="CDD" id="cd03262">
    <property type="entry name" value="ABC_HisP_GlnQ"/>
    <property type="match status" value="1"/>
</dbReference>
<keyword evidence="11" id="KW-1185">Reference proteome</keyword>
<dbReference type="SMART" id="SM00382">
    <property type="entry name" value="AAA"/>
    <property type="match status" value="1"/>
</dbReference>
<evidence type="ECO:0000256" key="3">
    <source>
        <dbReference type="ARBA" id="ARBA00022448"/>
    </source>
</evidence>
<dbReference type="PROSITE" id="PS00211">
    <property type="entry name" value="ABC_TRANSPORTER_1"/>
    <property type="match status" value="1"/>
</dbReference>
<feature type="domain" description="ABC transporter" evidence="9">
    <location>
        <begin position="4"/>
        <end position="247"/>
    </location>
</feature>
<evidence type="ECO:0000256" key="1">
    <source>
        <dbReference type="ARBA" id="ARBA00004202"/>
    </source>
</evidence>
<evidence type="ECO:0000313" key="11">
    <source>
        <dbReference type="Proteomes" id="UP001477672"/>
    </source>
</evidence>
<dbReference type="InterPro" id="IPR003593">
    <property type="entry name" value="AAA+_ATPase"/>
</dbReference>
<dbReference type="Proteomes" id="UP001477672">
    <property type="component" value="Unassembled WGS sequence"/>
</dbReference>